<feature type="compositionally biased region" description="Polar residues" evidence="4">
    <location>
        <begin position="92"/>
        <end position="117"/>
    </location>
</feature>
<evidence type="ECO:0000313" key="7">
    <source>
        <dbReference type="Proteomes" id="UP001163823"/>
    </source>
</evidence>
<evidence type="ECO:0000259" key="5">
    <source>
        <dbReference type="PROSITE" id="PS50102"/>
    </source>
</evidence>
<dbReference type="PROSITE" id="PS50102">
    <property type="entry name" value="RRM"/>
    <property type="match status" value="2"/>
</dbReference>
<feature type="domain" description="RRM" evidence="5">
    <location>
        <begin position="6"/>
        <end position="83"/>
    </location>
</feature>
<evidence type="ECO:0000256" key="3">
    <source>
        <dbReference type="PROSITE-ProRule" id="PRU00176"/>
    </source>
</evidence>
<dbReference type="Proteomes" id="UP001163823">
    <property type="component" value="Chromosome 6"/>
</dbReference>
<dbReference type="PANTHER" id="PTHR48032:SF12">
    <property type="entry name" value="RRM DOMAIN-CONTAINING PROTEIN"/>
    <property type="match status" value="1"/>
</dbReference>
<organism evidence="6 7">
    <name type="scientific">Quillaja saponaria</name>
    <name type="common">Soap bark tree</name>
    <dbReference type="NCBI Taxonomy" id="32244"/>
    <lineage>
        <taxon>Eukaryota</taxon>
        <taxon>Viridiplantae</taxon>
        <taxon>Streptophyta</taxon>
        <taxon>Embryophyta</taxon>
        <taxon>Tracheophyta</taxon>
        <taxon>Spermatophyta</taxon>
        <taxon>Magnoliopsida</taxon>
        <taxon>eudicotyledons</taxon>
        <taxon>Gunneridae</taxon>
        <taxon>Pentapetalae</taxon>
        <taxon>rosids</taxon>
        <taxon>fabids</taxon>
        <taxon>Fabales</taxon>
        <taxon>Quillajaceae</taxon>
        <taxon>Quillaja</taxon>
    </lineage>
</organism>
<feature type="compositionally biased region" description="Basic and acidic residues" evidence="4">
    <location>
        <begin position="287"/>
        <end position="296"/>
    </location>
</feature>
<dbReference type="EMBL" id="JARAOO010000006">
    <property type="protein sequence ID" value="KAJ7966491.1"/>
    <property type="molecule type" value="Genomic_DNA"/>
</dbReference>
<feature type="region of interest" description="Disordered" evidence="4">
    <location>
        <begin position="269"/>
        <end position="296"/>
    </location>
</feature>
<dbReference type="InterPro" id="IPR000504">
    <property type="entry name" value="RRM_dom"/>
</dbReference>
<dbReference type="KEGG" id="qsa:O6P43_015954"/>
<gene>
    <name evidence="6" type="ORF">O6P43_015954</name>
</gene>
<dbReference type="Pfam" id="PF00076">
    <property type="entry name" value="RRM_1"/>
    <property type="match status" value="1"/>
</dbReference>
<evidence type="ECO:0000256" key="1">
    <source>
        <dbReference type="ARBA" id="ARBA00022737"/>
    </source>
</evidence>
<dbReference type="InterPro" id="IPR012677">
    <property type="entry name" value="Nucleotide-bd_a/b_plait_sf"/>
</dbReference>
<dbReference type="InterPro" id="IPR035979">
    <property type="entry name" value="RBD_domain_sf"/>
</dbReference>
<feature type="compositionally biased region" description="Basic and acidic residues" evidence="4">
    <location>
        <begin position="76"/>
        <end position="91"/>
    </location>
</feature>
<dbReference type="GO" id="GO:0003729">
    <property type="term" value="F:mRNA binding"/>
    <property type="evidence" value="ECO:0007669"/>
    <property type="project" value="TreeGrafter"/>
</dbReference>
<feature type="region of interest" description="Disordered" evidence="4">
    <location>
        <begin position="76"/>
        <end position="121"/>
    </location>
</feature>
<comment type="caution">
    <text evidence="6">The sequence shown here is derived from an EMBL/GenBank/DDBJ whole genome shotgun (WGS) entry which is preliminary data.</text>
</comment>
<dbReference type="AlphaFoldDB" id="A0AAD7PSE7"/>
<evidence type="ECO:0000256" key="2">
    <source>
        <dbReference type="ARBA" id="ARBA00022884"/>
    </source>
</evidence>
<evidence type="ECO:0000313" key="6">
    <source>
        <dbReference type="EMBL" id="KAJ7966491.1"/>
    </source>
</evidence>
<name>A0AAD7PSE7_QUISA</name>
<dbReference type="PANTHER" id="PTHR48032">
    <property type="entry name" value="RNA-BINDING PROTEIN MUSASHI HOMOLOG RBP6"/>
    <property type="match status" value="1"/>
</dbReference>
<keyword evidence="2 3" id="KW-0694">RNA-binding</keyword>
<dbReference type="GO" id="GO:0006417">
    <property type="term" value="P:regulation of translation"/>
    <property type="evidence" value="ECO:0007669"/>
    <property type="project" value="TreeGrafter"/>
</dbReference>
<keyword evidence="1" id="KW-0677">Repeat</keyword>
<dbReference type="Gene3D" id="3.30.70.330">
    <property type="match status" value="2"/>
</dbReference>
<sequence>MEADQAKLFVGGISRETTSDTLKVHFDKYGFVLGSMIAKDRTTNVPRGFGFVWFSESSSVDKALQDDNHVILGRTVEVKKATPRTKSERQHQNQQQSREASKNSISTNRTDQDSQTGRPRGFGFITFDSEDSVDNVMMNSFHELNGRYVEVKRAVPKEGNNCDGGGGNKMRSKNGRGFSKNVRPGSEMLPGFVPLPVPYIYGTTIYGCWYPTGVYGGNGYAPWYGPMVLSSQACQFPYDSPIGTSYMNGVGIRTMGVGADWHNGTMGSGASGVNGHPADGTSWQVDGVKEDIDSSA</sequence>
<keyword evidence="7" id="KW-1185">Reference proteome</keyword>
<reference evidence="6" key="1">
    <citation type="journal article" date="2023" name="Science">
        <title>Elucidation of the pathway for biosynthesis of saponin adjuvants from the soapbark tree.</title>
        <authorList>
            <person name="Reed J."/>
            <person name="Orme A."/>
            <person name="El-Demerdash A."/>
            <person name="Owen C."/>
            <person name="Martin L.B.B."/>
            <person name="Misra R.C."/>
            <person name="Kikuchi S."/>
            <person name="Rejzek M."/>
            <person name="Martin A.C."/>
            <person name="Harkess A."/>
            <person name="Leebens-Mack J."/>
            <person name="Louveau T."/>
            <person name="Stephenson M.J."/>
            <person name="Osbourn A."/>
        </authorList>
    </citation>
    <scope>NUCLEOTIDE SEQUENCE</scope>
    <source>
        <strain evidence="6">S10</strain>
    </source>
</reference>
<dbReference type="SMART" id="SM00360">
    <property type="entry name" value="RRM"/>
    <property type="match status" value="2"/>
</dbReference>
<protein>
    <submittedName>
        <fullName evidence="6">RNA-binding protein 1</fullName>
    </submittedName>
</protein>
<feature type="domain" description="RRM" evidence="5">
    <location>
        <begin position="74"/>
        <end position="156"/>
    </location>
</feature>
<dbReference type="SUPFAM" id="SSF54928">
    <property type="entry name" value="RNA-binding domain, RBD"/>
    <property type="match status" value="2"/>
</dbReference>
<proteinExistence type="predicted"/>
<evidence type="ECO:0000256" key="4">
    <source>
        <dbReference type="SAM" id="MobiDB-lite"/>
    </source>
</evidence>
<accession>A0AAD7PSE7</accession>